<name>A0ABN7RIR9_OIKDI</name>
<proteinExistence type="predicted"/>
<accession>A0ABN7RIR9</accession>
<gene>
    <name evidence="2" type="ORF">OKIOD_LOCUS60</name>
</gene>
<organism evidence="2 3">
    <name type="scientific">Oikopleura dioica</name>
    <name type="common">Tunicate</name>
    <dbReference type="NCBI Taxonomy" id="34765"/>
    <lineage>
        <taxon>Eukaryota</taxon>
        <taxon>Metazoa</taxon>
        <taxon>Chordata</taxon>
        <taxon>Tunicata</taxon>
        <taxon>Appendicularia</taxon>
        <taxon>Copelata</taxon>
        <taxon>Oikopleuridae</taxon>
        <taxon>Oikopleura</taxon>
    </lineage>
</organism>
<dbReference type="Proteomes" id="UP001158576">
    <property type="component" value="Chromosome PAR"/>
</dbReference>
<evidence type="ECO:0000256" key="1">
    <source>
        <dbReference type="SAM" id="SignalP"/>
    </source>
</evidence>
<sequence>MKFNAVIFAAALAAEIASAALYDSSFDSGSLFAPAVCNTLYLNAGEEPLSKIYSGLYYKKYASEWIRDAFNKKGQEVPVVLRKARFKIGRSRVKHGWVLGYELNRSIRIRYFSEGSMNCPADLRQWMRVHDLRAYKSRSLRKKVINLGSFRPTPVKMLFDRD</sequence>
<protein>
    <submittedName>
        <fullName evidence="2">Oidioi.mRNA.OKI2018_I69.PAR.g8502.t1.cds</fullName>
    </submittedName>
</protein>
<feature type="chain" id="PRO_5046216458" evidence="1">
    <location>
        <begin position="20"/>
        <end position="162"/>
    </location>
</feature>
<reference evidence="2 3" key="1">
    <citation type="submission" date="2021-04" db="EMBL/GenBank/DDBJ databases">
        <authorList>
            <person name="Bliznina A."/>
        </authorList>
    </citation>
    <scope>NUCLEOTIDE SEQUENCE [LARGE SCALE GENOMIC DNA]</scope>
</reference>
<keyword evidence="3" id="KW-1185">Reference proteome</keyword>
<keyword evidence="1" id="KW-0732">Signal</keyword>
<evidence type="ECO:0000313" key="2">
    <source>
        <dbReference type="EMBL" id="CAG5076608.1"/>
    </source>
</evidence>
<evidence type="ECO:0000313" key="3">
    <source>
        <dbReference type="Proteomes" id="UP001158576"/>
    </source>
</evidence>
<dbReference type="EMBL" id="OU015568">
    <property type="protein sequence ID" value="CAG5076608.1"/>
    <property type="molecule type" value="Genomic_DNA"/>
</dbReference>
<feature type="signal peptide" evidence="1">
    <location>
        <begin position="1"/>
        <end position="19"/>
    </location>
</feature>